<dbReference type="PANTHER" id="PTHR33994:SF19">
    <property type="entry name" value="LATE EMBRYOGENESIS ABUNDANT PROTEIN LEA-2 SUBGROUP DOMAIN-CONTAINING PROTEIN"/>
    <property type="match status" value="1"/>
</dbReference>
<evidence type="ECO:0008006" key="2">
    <source>
        <dbReference type="Google" id="ProtNLM"/>
    </source>
</evidence>
<reference evidence="1" key="1">
    <citation type="submission" date="2015-06" db="UniProtKB">
        <authorList>
            <consortium name="EnsemblPlants"/>
        </authorList>
    </citation>
    <scope>IDENTIFICATION</scope>
</reference>
<dbReference type="PANTHER" id="PTHR33994">
    <property type="entry name" value="OS04G0515000 PROTEIN"/>
    <property type="match status" value="1"/>
</dbReference>
<evidence type="ECO:0000313" key="1">
    <source>
        <dbReference type="EnsemblPlants" id="EMT19080"/>
    </source>
</evidence>
<proteinExistence type="predicted"/>
<sequence length="236" mass="25764">MANGVSSSTQGEEQQQPHMKEVLVPKTQMVLRNEKLLEAQYVTLTQFTYPGCFGNVQYIYRSLEWSQRYQPHVERNKCSQKILQPAPRYSVAITGVAGLDLADVAGDRPTLSPVFNLTLHVNNSGDRDQACVPLLSAASVSYGDAFLGKGSMPSFCMEAKGEREGRARAWGQNVTVPRFLRDQLAGELKRGDAAVDVAVKMPAGCNIAACYDTVLLCKAKIRGGSPCLMTVAHVPR</sequence>
<dbReference type="EnsemblPlants" id="EMT19080">
    <property type="protein sequence ID" value="EMT19080"/>
    <property type="gene ID" value="F775_04716"/>
</dbReference>
<dbReference type="AlphaFoldDB" id="R7WEN7"/>
<name>R7WEN7_AEGTA</name>
<accession>R7WEN7</accession>
<protein>
    <recommendedName>
        <fullName evidence="2">Late embryogenesis abundant protein LEA-2 subgroup domain-containing protein</fullName>
    </recommendedName>
</protein>
<organism evidence="1">
    <name type="scientific">Aegilops tauschii</name>
    <name type="common">Tausch's goatgrass</name>
    <name type="synonym">Aegilops squarrosa</name>
    <dbReference type="NCBI Taxonomy" id="37682"/>
    <lineage>
        <taxon>Eukaryota</taxon>
        <taxon>Viridiplantae</taxon>
        <taxon>Streptophyta</taxon>
        <taxon>Embryophyta</taxon>
        <taxon>Tracheophyta</taxon>
        <taxon>Spermatophyta</taxon>
        <taxon>Magnoliopsida</taxon>
        <taxon>Liliopsida</taxon>
        <taxon>Poales</taxon>
        <taxon>Poaceae</taxon>
        <taxon>BOP clade</taxon>
        <taxon>Pooideae</taxon>
        <taxon>Triticodae</taxon>
        <taxon>Triticeae</taxon>
        <taxon>Triticinae</taxon>
        <taxon>Aegilops</taxon>
    </lineage>
</organism>